<dbReference type="InterPro" id="IPR036388">
    <property type="entry name" value="WH-like_DNA-bd_sf"/>
</dbReference>
<keyword evidence="5" id="KW-0433">Leucine-rich repeat</keyword>
<dbReference type="Gramene" id="OE9A004731T1">
    <property type="protein sequence ID" value="OE9A004731C1"/>
    <property type="gene ID" value="OE9A004731"/>
</dbReference>
<evidence type="ECO:0000259" key="11">
    <source>
        <dbReference type="Pfam" id="PF00931"/>
    </source>
</evidence>
<evidence type="ECO:0000256" key="4">
    <source>
        <dbReference type="ARBA" id="ARBA00022490"/>
    </source>
</evidence>
<evidence type="ECO:0000313" key="15">
    <source>
        <dbReference type="Proteomes" id="UP000594638"/>
    </source>
</evidence>
<dbReference type="PANTHER" id="PTHR23155">
    <property type="entry name" value="DISEASE RESISTANCE PROTEIN RP"/>
    <property type="match status" value="1"/>
</dbReference>
<evidence type="ECO:0000313" key="14">
    <source>
        <dbReference type="EMBL" id="CAA2980792.1"/>
    </source>
</evidence>
<dbReference type="AlphaFoldDB" id="A0A8S0RP39"/>
<evidence type="ECO:0000259" key="12">
    <source>
        <dbReference type="Pfam" id="PF23559"/>
    </source>
</evidence>
<evidence type="ECO:0000256" key="7">
    <source>
        <dbReference type="ARBA" id="ARBA00022737"/>
    </source>
</evidence>
<keyword evidence="6" id="KW-0381">Hypersensitive response</keyword>
<reference evidence="14 15" key="1">
    <citation type="submission" date="2019-12" db="EMBL/GenBank/DDBJ databases">
        <authorList>
            <person name="Alioto T."/>
            <person name="Alioto T."/>
            <person name="Gomez Garrido J."/>
        </authorList>
    </citation>
    <scope>NUCLEOTIDE SEQUENCE [LARGE SCALE GENOMIC DNA]</scope>
</reference>
<dbReference type="Gene3D" id="3.80.10.10">
    <property type="entry name" value="Ribonuclease Inhibitor"/>
    <property type="match status" value="1"/>
</dbReference>
<dbReference type="InterPro" id="IPR042197">
    <property type="entry name" value="Apaf_helical"/>
</dbReference>
<sequence>MAYAAVVLLMRDLEELLHSQAHPIPIGLKKEHIESLHKEVSLLQVSLKDSQEKMYDHDVKSLEKRIGDAAYRAADFIDSHVYISYIRNADIPERKIEYSRISLIAHQNFSQIIKEIELIKLEALKLFDKQICDTEVLPHGNSSVQDSSPSSLNAEDRLVGIDNDIKALLHRLTGFPSHRKVIPITGMGGIGKTTLAGRIYNDPIIIHHFYVRAWITVSQGYNLSLSYRMREMLLGILRCFTNITDEICKKTNEELGEKLYKTLKGMRYLIVLDDLWDVKAWDFLKQFLPDDVIGSRILLTSRHTEVAVYISSKSSAHRMHFLRDAESWELLESKLFAKESCPPELVEMGKRIAERCQGLPLAIVVVAGLLSNVSRTLDCWKRIAETVLSLVAEKPQHCTDILALSYNYLPNPLKPCFLYMGAFPLDYEIPVSRLIWLWIAEGFIQPVGGKRLEEVAEDYLEDLVGRNLILVGKRRSNGRIKTCHIHDLLRDVCLRESMNQNFLQVIKRYAPIPQMESIYPRRISLHASILHYYYSMGSQPLTRSFLCFDVNKILPDIFLLEFLVQVDFKLLVVLDIMLLRSNHFPIEVVDLVHLRYLALSTNSELPGSISKLQNLQTLIIDHIWEGQYLPREIWSMSQLRHIHLKRGCYFPLPYSWGIESSLTNLQTLSTLIGPVSCSKEVYARMPRLRKLEIYATETDFGTEWISECLRNLVCLNDLETLKCNFLYRQRMHRLPEQNVFPSNLKKFTLSGSYLPWEDMKILGMLPNLEVLKLRSFAFDGDKWSPVEGGFLRLKLLVIENSDPDNWDADESHFPRLQRLVLKECTRLREIPEGIGEILTMQLIEIHDCSICVVMSARKIQEQQEVMGNDELSVQISWGGYHSQSDLPVDLHFLRNQ</sequence>
<dbReference type="GO" id="GO:0051607">
    <property type="term" value="P:defense response to virus"/>
    <property type="evidence" value="ECO:0007669"/>
    <property type="project" value="UniProtKB-ARBA"/>
</dbReference>
<keyword evidence="4" id="KW-0963">Cytoplasm</keyword>
<protein>
    <submittedName>
        <fullName evidence="14">Late blight resistance homolog R1A-10</fullName>
    </submittedName>
</protein>
<dbReference type="Gene3D" id="1.10.8.430">
    <property type="entry name" value="Helical domain of apoptotic protease-activating factors"/>
    <property type="match status" value="1"/>
</dbReference>
<comment type="subcellular location">
    <subcellularLocation>
        <location evidence="2">Cytoplasm</location>
    </subcellularLocation>
</comment>
<dbReference type="Gene3D" id="3.40.50.300">
    <property type="entry name" value="P-loop containing nucleotide triphosphate hydrolases"/>
    <property type="match status" value="1"/>
</dbReference>
<dbReference type="Gene3D" id="1.10.10.10">
    <property type="entry name" value="Winged helix-like DNA-binding domain superfamily/Winged helix DNA-binding domain"/>
    <property type="match status" value="1"/>
</dbReference>
<feature type="domain" description="NB-ARC" evidence="11">
    <location>
        <begin position="164"/>
        <end position="340"/>
    </location>
</feature>
<name>A0A8S0RP39_OLEEU</name>
<comment type="function">
    <text evidence="1">Confers resistance to late blight (Phytophthora infestans) races carrying the avirulence gene Avr1. Resistance proteins guard the plant against pathogens that contain an appropriate avirulence protein via an indirect interaction with this avirulence protein. That triggers a defense system including the hypersensitive response, which restricts the pathogen growth.</text>
</comment>
<dbReference type="EMBL" id="CACTIH010003653">
    <property type="protein sequence ID" value="CAA2980792.1"/>
    <property type="molecule type" value="Genomic_DNA"/>
</dbReference>
<keyword evidence="15" id="KW-1185">Reference proteome</keyword>
<dbReference type="FunFam" id="3.40.50.300:FF:001091">
    <property type="entry name" value="Probable disease resistance protein At1g61300"/>
    <property type="match status" value="1"/>
</dbReference>
<evidence type="ECO:0000259" key="13">
    <source>
        <dbReference type="Pfam" id="PF23598"/>
    </source>
</evidence>
<keyword evidence="8" id="KW-0547">Nucleotide-binding</keyword>
<evidence type="ECO:0000256" key="2">
    <source>
        <dbReference type="ARBA" id="ARBA00004496"/>
    </source>
</evidence>
<dbReference type="SUPFAM" id="SSF52540">
    <property type="entry name" value="P-loop containing nucleoside triphosphate hydrolases"/>
    <property type="match status" value="1"/>
</dbReference>
<dbReference type="InterPro" id="IPR032675">
    <property type="entry name" value="LRR_dom_sf"/>
</dbReference>
<comment type="caution">
    <text evidence="14">The sequence shown here is derived from an EMBL/GenBank/DDBJ whole genome shotgun (WGS) entry which is preliminary data.</text>
</comment>
<evidence type="ECO:0000256" key="3">
    <source>
        <dbReference type="ARBA" id="ARBA00008894"/>
    </source>
</evidence>
<dbReference type="SUPFAM" id="SSF52058">
    <property type="entry name" value="L domain-like"/>
    <property type="match status" value="1"/>
</dbReference>
<feature type="domain" description="Disease resistance R13L4/SHOC-2-like LRR" evidence="13">
    <location>
        <begin position="567"/>
        <end position="753"/>
    </location>
</feature>
<keyword evidence="10" id="KW-0067">ATP-binding</keyword>
<evidence type="ECO:0000256" key="9">
    <source>
        <dbReference type="ARBA" id="ARBA00022821"/>
    </source>
</evidence>
<gene>
    <name evidence="14" type="ORF">OLEA9_A004731</name>
</gene>
<dbReference type="InterPro" id="IPR058922">
    <property type="entry name" value="WHD_DRP"/>
</dbReference>
<dbReference type="InterPro" id="IPR038005">
    <property type="entry name" value="RX-like_CC"/>
</dbReference>
<dbReference type="InterPro" id="IPR055414">
    <property type="entry name" value="LRR_R13L4/SHOC2-like"/>
</dbReference>
<evidence type="ECO:0000256" key="1">
    <source>
        <dbReference type="ARBA" id="ARBA00002074"/>
    </source>
</evidence>
<feature type="domain" description="Disease resistance protein winged helix" evidence="12">
    <location>
        <begin position="423"/>
        <end position="492"/>
    </location>
</feature>
<dbReference type="GO" id="GO:0009626">
    <property type="term" value="P:plant-type hypersensitive response"/>
    <property type="evidence" value="ECO:0007669"/>
    <property type="project" value="UniProtKB-KW"/>
</dbReference>
<accession>A0A8S0RP39</accession>
<evidence type="ECO:0000256" key="8">
    <source>
        <dbReference type="ARBA" id="ARBA00022741"/>
    </source>
</evidence>
<dbReference type="Pfam" id="PF00931">
    <property type="entry name" value="NB-ARC"/>
    <property type="match status" value="1"/>
</dbReference>
<evidence type="ECO:0000256" key="5">
    <source>
        <dbReference type="ARBA" id="ARBA00022614"/>
    </source>
</evidence>
<dbReference type="PRINTS" id="PR00364">
    <property type="entry name" value="DISEASERSIST"/>
</dbReference>
<dbReference type="GO" id="GO:0043531">
    <property type="term" value="F:ADP binding"/>
    <property type="evidence" value="ECO:0007669"/>
    <property type="project" value="InterPro"/>
</dbReference>
<evidence type="ECO:0000256" key="10">
    <source>
        <dbReference type="ARBA" id="ARBA00022840"/>
    </source>
</evidence>
<dbReference type="Pfam" id="PF23559">
    <property type="entry name" value="WHD_DRP"/>
    <property type="match status" value="1"/>
</dbReference>
<evidence type="ECO:0000256" key="6">
    <source>
        <dbReference type="ARBA" id="ARBA00022667"/>
    </source>
</evidence>
<dbReference type="CDD" id="cd14798">
    <property type="entry name" value="RX-CC_like"/>
    <property type="match status" value="1"/>
</dbReference>
<dbReference type="Gene3D" id="1.20.5.4130">
    <property type="match status" value="1"/>
</dbReference>
<keyword evidence="9" id="KW-0611">Plant defense</keyword>
<organism evidence="14 15">
    <name type="scientific">Olea europaea subsp. europaea</name>
    <dbReference type="NCBI Taxonomy" id="158383"/>
    <lineage>
        <taxon>Eukaryota</taxon>
        <taxon>Viridiplantae</taxon>
        <taxon>Streptophyta</taxon>
        <taxon>Embryophyta</taxon>
        <taxon>Tracheophyta</taxon>
        <taxon>Spermatophyta</taxon>
        <taxon>Magnoliopsida</taxon>
        <taxon>eudicotyledons</taxon>
        <taxon>Gunneridae</taxon>
        <taxon>Pentapetalae</taxon>
        <taxon>asterids</taxon>
        <taxon>lamiids</taxon>
        <taxon>Lamiales</taxon>
        <taxon>Oleaceae</taxon>
        <taxon>Oleeae</taxon>
        <taxon>Olea</taxon>
    </lineage>
</organism>
<dbReference type="InterPro" id="IPR044974">
    <property type="entry name" value="Disease_R_plants"/>
</dbReference>
<comment type="similarity">
    <text evidence="3">Belongs to the disease resistance NB-LRR family.</text>
</comment>
<dbReference type="Pfam" id="PF23598">
    <property type="entry name" value="LRR_14"/>
    <property type="match status" value="1"/>
</dbReference>
<dbReference type="FunFam" id="1.10.10.10:FF:000322">
    <property type="entry name" value="Probable disease resistance protein At1g63360"/>
    <property type="match status" value="1"/>
</dbReference>
<dbReference type="Proteomes" id="UP000594638">
    <property type="component" value="Unassembled WGS sequence"/>
</dbReference>
<proteinExistence type="inferred from homology"/>
<dbReference type="InterPro" id="IPR002182">
    <property type="entry name" value="NB-ARC"/>
</dbReference>
<dbReference type="GO" id="GO:0005524">
    <property type="term" value="F:ATP binding"/>
    <property type="evidence" value="ECO:0007669"/>
    <property type="project" value="UniProtKB-KW"/>
</dbReference>
<dbReference type="PANTHER" id="PTHR23155:SF1152">
    <property type="entry name" value="AAA+ ATPASE DOMAIN-CONTAINING PROTEIN"/>
    <property type="match status" value="1"/>
</dbReference>
<dbReference type="OrthoDB" id="1478287at2759"/>
<dbReference type="GO" id="GO:0005737">
    <property type="term" value="C:cytoplasm"/>
    <property type="evidence" value="ECO:0007669"/>
    <property type="project" value="UniProtKB-SubCell"/>
</dbReference>
<keyword evidence="7" id="KW-0677">Repeat</keyword>
<dbReference type="InterPro" id="IPR027417">
    <property type="entry name" value="P-loop_NTPase"/>
</dbReference>